<proteinExistence type="predicted"/>
<evidence type="ECO:0000313" key="1">
    <source>
        <dbReference type="EMBL" id="WSB99201.1"/>
    </source>
</evidence>
<sequence>MSHGSAGGRVVSSPLIDRYTGVSININAVVVNSVNQAGSTDPTVDPLTRVLFGEDFDREHAPWRRLAAAAPFRRRPGASSGERLAMAYERLRTVNDTLDSPAELVADPRGLAALHEWLGPVDPAFTTVAGIHYNLFLGSLLDHAEGEKGVARGTARDAAGSADAADAAELADFFALRRVGTFLCTEVAHGNDAVAVETTAAYDRERDGFVLCTPHAGAQKFMPNTSPVGGPKSGVVAARLLVDGADQGVFLFLTPLTDAVGALPGVRVRRLPARLGSPVDHCLTSFDRVFVGRDALLGGAQGRIGEDGVFRSEQSNRRRRFLTSIGRVTAGKLSMSACAVGSARVTLALAVRYGGHRRISGSRGGERVPVFAHRSHHGPLVGALAMVFGMTLLHRTALDAWESRTEVGTAEAERLVAVAKGWISWRAREVIVESRERCGAQALLENNGMTELLAGIEGVITAEGDNVAIYAKAAAEMLFSAALAPGPGPGPEQGQGQGQGPGREPVAVSGPEPGDGSYGPSRRELTDPLFLDGLLVAVESVWLARARRRMSQVPHGDSLARWNAASGAALRAVEAYAYRRASEAYAVAVAGLAPGSSPSSGSDTSTTSAHDLLRSLHRLFALQWIDRNSGDLLAGGRLAPRHLDELPEAVEQLISRLAGHAPALVESFALPEEMFADWPISGAGYVDAYDDAEGAWHAVLAVPVAPA</sequence>
<keyword evidence="2" id="KW-1185">Reference proteome</keyword>
<reference evidence="1" key="1">
    <citation type="submission" date="2022-10" db="EMBL/GenBank/DDBJ databases">
        <title>The complete genomes of actinobacterial strains from the NBC collection.</title>
        <authorList>
            <person name="Joergensen T.S."/>
            <person name="Alvarez Arevalo M."/>
            <person name="Sterndorff E.B."/>
            <person name="Faurdal D."/>
            <person name="Vuksanovic O."/>
            <person name="Mourched A.-S."/>
            <person name="Charusanti P."/>
            <person name="Shaw S."/>
            <person name="Blin K."/>
            <person name="Weber T."/>
        </authorList>
    </citation>
    <scope>NUCLEOTIDE SEQUENCE</scope>
    <source>
        <strain evidence="1">NBC 01771</strain>
    </source>
</reference>
<accession>A0ACD4ZN25</accession>
<evidence type="ECO:0000313" key="2">
    <source>
        <dbReference type="Proteomes" id="UP001348369"/>
    </source>
</evidence>
<gene>
    <name evidence="1" type="ORF">OG835_20730</name>
</gene>
<organism evidence="1 2">
    <name type="scientific">Streptomyces scopuliridis</name>
    <dbReference type="NCBI Taxonomy" id="452529"/>
    <lineage>
        <taxon>Bacteria</taxon>
        <taxon>Bacillati</taxon>
        <taxon>Actinomycetota</taxon>
        <taxon>Actinomycetes</taxon>
        <taxon>Kitasatosporales</taxon>
        <taxon>Streptomycetaceae</taxon>
        <taxon>Streptomyces</taxon>
    </lineage>
</organism>
<protein>
    <submittedName>
        <fullName evidence="1">Acyl-CoA oxidase</fullName>
    </submittedName>
</protein>
<dbReference type="Proteomes" id="UP001348369">
    <property type="component" value="Chromosome"/>
</dbReference>
<dbReference type="EMBL" id="CP109109">
    <property type="protein sequence ID" value="WSB99201.1"/>
    <property type="molecule type" value="Genomic_DNA"/>
</dbReference>
<name>A0ACD4ZN25_9ACTN</name>